<dbReference type="GO" id="GO:0004309">
    <property type="term" value="F:exopolyphosphatase activity"/>
    <property type="evidence" value="ECO:0007669"/>
    <property type="project" value="TreeGrafter"/>
</dbReference>
<proteinExistence type="inferred from homology"/>
<evidence type="ECO:0000256" key="6">
    <source>
        <dbReference type="ARBA" id="ARBA00022801"/>
    </source>
</evidence>
<accession>A0A380RUI2</accession>
<dbReference type="SUPFAM" id="SSF64167">
    <property type="entry name" value="SurE-like"/>
    <property type="match status" value="1"/>
</dbReference>
<dbReference type="EC" id="3.1.3.5" evidence="7"/>
<dbReference type="InterPro" id="IPR002828">
    <property type="entry name" value="SurE-like_Pase/nucleotidase"/>
</dbReference>
<evidence type="ECO:0000256" key="4">
    <source>
        <dbReference type="ARBA" id="ARBA00022723"/>
    </source>
</evidence>
<protein>
    <recommendedName>
        <fullName evidence="7">5'-nucleotidase SurE</fullName>
        <ecNumber evidence="7">3.1.3.5</ecNumber>
    </recommendedName>
    <alternativeName>
        <fullName evidence="7">Nucleoside 5'-monophosphate phosphohydrolase</fullName>
    </alternativeName>
</protein>
<feature type="domain" description="Survival protein SurE-like phosphatase/nucleotidase" evidence="8">
    <location>
        <begin position="9"/>
        <end position="206"/>
    </location>
</feature>
<evidence type="ECO:0000256" key="5">
    <source>
        <dbReference type="ARBA" id="ARBA00022741"/>
    </source>
</evidence>
<dbReference type="Pfam" id="PF01975">
    <property type="entry name" value="SurE"/>
    <property type="match status" value="1"/>
</dbReference>
<comment type="catalytic activity">
    <reaction evidence="1 7">
        <text>a ribonucleoside 5'-phosphate + H2O = a ribonucleoside + phosphate</text>
        <dbReference type="Rhea" id="RHEA:12484"/>
        <dbReference type="ChEBI" id="CHEBI:15377"/>
        <dbReference type="ChEBI" id="CHEBI:18254"/>
        <dbReference type="ChEBI" id="CHEBI:43474"/>
        <dbReference type="ChEBI" id="CHEBI:58043"/>
        <dbReference type="EC" id="3.1.3.5"/>
    </reaction>
</comment>
<dbReference type="GO" id="GO:0008253">
    <property type="term" value="F:5'-nucleotidase activity"/>
    <property type="evidence" value="ECO:0007669"/>
    <property type="project" value="UniProtKB-UniRule"/>
</dbReference>
<evidence type="ECO:0000256" key="3">
    <source>
        <dbReference type="ARBA" id="ARBA00022490"/>
    </source>
</evidence>
<dbReference type="Gene3D" id="3.40.1210.10">
    <property type="entry name" value="Survival protein SurE-like phosphatase/nucleotidase"/>
    <property type="match status" value="1"/>
</dbReference>
<feature type="binding site" evidence="7">
    <location>
        <position position="116"/>
    </location>
    <ligand>
        <name>a divalent metal cation</name>
        <dbReference type="ChEBI" id="CHEBI:60240"/>
    </ligand>
</feature>
<sequence>MEQLRKTRVLITNDDGVGSVNLHALALALSEVSDVYVFAPEDEQSGVGHAFTIRRGLRVQHVESVPGKAKLPYEVYSVSGTPADCVKFAVGHFANYGLNDNTIVPEGFDVCFSGVNVGENSGVSSLYSGTVAGAREAALWGVPAVALSLRGLKGNLLQVAIDFARKIVSENLFKKISKGVFWNVNFPKIKEDEFLGFKACTMDRGMFTDHYDHKDGLWFLDGEKLWSMAPEGSDDNLLDKGYATITPHRIDQTDEESLKVISKMLGSDDFTSH</sequence>
<dbReference type="Proteomes" id="UP000255423">
    <property type="component" value="Unassembled WGS sequence"/>
</dbReference>
<dbReference type="InterPro" id="IPR030048">
    <property type="entry name" value="SurE"/>
</dbReference>
<dbReference type="NCBIfam" id="TIGR00087">
    <property type="entry name" value="surE"/>
    <property type="match status" value="1"/>
</dbReference>
<name>A0A380RUI2_FIBSU</name>
<evidence type="ECO:0000256" key="1">
    <source>
        <dbReference type="ARBA" id="ARBA00000815"/>
    </source>
</evidence>
<dbReference type="PANTHER" id="PTHR30457:SF12">
    <property type="entry name" value="5'_3'-NUCLEOTIDASE SURE"/>
    <property type="match status" value="1"/>
</dbReference>
<comment type="cofactor">
    <cofactor evidence="7">
        <name>a divalent metal cation</name>
        <dbReference type="ChEBI" id="CHEBI:60240"/>
    </cofactor>
    <text evidence="7">Binds 1 divalent metal cation per subunit.</text>
</comment>
<comment type="subcellular location">
    <subcellularLocation>
        <location evidence="7">Cytoplasm</location>
    </subcellularLocation>
</comment>
<evidence type="ECO:0000256" key="2">
    <source>
        <dbReference type="ARBA" id="ARBA00011062"/>
    </source>
</evidence>
<dbReference type="GO" id="GO:0046872">
    <property type="term" value="F:metal ion binding"/>
    <property type="evidence" value="ECO:0007669"/>
    <property type="project" value="UniProtKB-UniRule"/>
</dbReference>
<dbReference type="AlphaFoldDB" id="A0A380RUI2"/>
<dbReference type="GO" id="GO:0005737">
    <property type="term" value="C:cytoplasm"/>
    <property type="evidence" value="ECO:0007669"/>
    <property type="project" value="UniProtKB-SubCell"/>
</dbReference>
<organism evidence="9 10">
    <name type="scientific">Fibrobacter succinogenes</name>
    <name type="common">Bacteroides succinogenes</name>
    <dbReference type="NCBI Taxonomy" id="833"/>
    <lineage>
        <taxon>Bacteria</taxon>
        <taxon>Pseudomonadati</taxon>
        <taxon>Fibrobacterota</taxon>
        <taxon>Fibrobacteria</taxon>
        <taxon>Fibrobacterales</taxon>
        <taxon>Fibrobacteraceae</taxon>
        <taxon>Fibrobacter</taxon>
    </lineage>
</organism>
<evidence type="ECO:0000313" key="9">
    <source>
        <dbReference type="EMBL" id="SUQ18949.1"/>
    </source>
</evidence>
<evidence type="ECO:0000256" key="7">
    <source>
        <dbReference type="HAMAP-Rule" id="MF_00060"/>
    </source>
</evidence>
<evidence type="ECO:0000259" key="8">
    <source>
        <dbReference type="Pfam" id="PF01975"/>
    </source>
</evidence>
<dbReference type="GO" id="GO:0000166">
    <property type="term" value="F:nucleotide binding"/>
    <property type="evidence" value="ECO:0007669"/>
    <property type="project" value="UniProtKB-KW"/>
</dbReference>
<dbReference type="PANTHER" id="PTHR30457">
    <property type="entry name" value="5'-NUCLEOTIDASE SURE"/>
    <property type="match status" value="1"/>
</dbReference>
<keyword evidence="5 7" id="KW-0547">Nucleotide-binding</keyword>
<comment type="function">
    <text evidence="7">Nucleotidase that shows phosphatase activity on nucleoside 5'-monophosphates.</text>
</comment>
<evidence type="ECO:0000313" key="10">
    <source>
        <dbReference type="Proteomes" id="UP000255423"/>
    </source>
</evidence>
<feature type="binding site" evidence="7">
    <location>
        <position position="15"/>
    </location>
    <ligand>
        <name>a divalent metal cation</name>
        <dbReference type="ChEBI" id="CHEBI:60240"/>
    </ligand>
</feature>
<dbReference type="InterPro" id="IPR036523">
    <property type="entry name" value="SurE-like_sf"/>
</dbReference>
<feature type="binding site" evidence="7">
    <location>
        <position position="45"/>
    </location>
    <ligand>
        <name>a divalent metal cation</name>
        <dbReference type="ChEBI" id="CHEBI:60240"/>
    </ligand>
</feature>
<keyword evidence="4 7" id="KW-0479">Metal-binding</keyword>
<dbReference type="HAMAP" id="MF_00060">
    <property type="entry name" value="SurE"/>
    <property type="match status" value="1"/>
</dbReference>
<dbReference type="EMBL" id="UHJL01000001">
    <property type="protein sequence ID" value="SUQ18949.1"/>
    <property type="molecule type" value="Genomic_DNA"/>
</dbReference>
<comment type="similarity">
    <text evidence="2 7">Belongs to the SurE nucleotidase family.</text>
</comment>
<reference evidence="9 10" key="1">
    <citation type="submission" date="2017-08" db="EMBL/GenBank/DDBJ databases">
        <authorList>
            <person name="de Groot N.N."/>
        </authorList>
    </citation>
    <scope>NUCLEOTIDE SEQUENCE [LARGE SCALE GENOMIC DNA]</scope>
    <source>
        <strain evidence="9 10">HM2</strain>
    </source>
</reference>
<keyword evidence="3 7" id="KW-0963">Cytoplasm</keyword>
<keyword evidence="6 7" id="KW-0378">Hydrolase</keyword>
<gene>
    <name evidence="7" type="primary">surE</name>
    <name evidence="9" type="ORF">SAMN05661053_0173</name>
</gene>
<dbReference type="GO" id="GO:0008254">
    <property type="term" value="F:3'-nucleotidase activity"/>
    <property type="evidence" value="ECO:0007669"/>
    <property type="project" value="TreeGrafter"/>
</dbReference>
<feature type="binding site" evidence="7">
    <location>
        <position position="14"/>
    </location>
    <ligand>
        <name>a divalent metal cation</name>
        <dbReference type="ChEBI" id="CHEBI:60240"/>
    </ligand>
</feature>